<dbReference type="Gene3D" id="1.50.10.10">
    <property type="match status" value="1"/>
</dbReference>
<dbReference type="GO" id="GO:0005975">
    <property type="term" value="P:carbohydrate metabolic process"/>
    <property type="evidence" value="ECO:0007669"/>
    <property type="project" value="InterPro"/>
</dbReference>
<gene>
    <name evidence="8" type="ORF">BU24DRAFT_427518</name>
</gene>
<dbReference type="InterPro" id="IPR008928">
    <property type="entry name" value="6-hairpin_glycosidase_sf"/>
</dbReference>
<dbReference type="Gene3D" id="2.60.120.260">
    <property type="entry name" value="Galactose-binding domain-like"/>
    <property type="match status" value="2"/>
</dbReference>
<dbReference type="Proteomes" id="UP000799778">
    <property type="component" value="Unassembled WGS sequence"/>
</dbReference>
<accession>A0A6A5XBV8</accession>
<dbReference type="GeneID" id="54286643"/>
<dbReference type="InterPro" id="IPR035396">
    <property type="entry name" value="Bac_rhamnosid6H"/>
</dbReference>
<organism evidence="8 9">
    <name type="scientific">Aaosphaeria arxii CBS 175.79</name>
    <dbReference type="NCBI Taxonomy" id="1450172"/>
    <lineage>
        <taxon>Eukaryota</taxon>
        <taxon>Fungi</taxon>
        <taxon>Dikarya</taxon>
        <taxon>Ascomycota</taxon>
        <taxon>Pezizomycotina</taxon>
        <taxon>Dothideomycetes</taxon>
        <taxon>Pleosporomycetidae</taxon>
        <taxon>Pleosporales</taxon>
        <taxon>Pleosporales incertae sedis</taxon>
        <taxon>Aaosphaeria</taxon>
    </lineage>
</organism>
<dbReference type="AlphaFoldDB" id="A0A6A5XBV8"/>
<dbReference type="InterPro" id="IPR016007">
    <property type="entry name" value="Alpha_rhamnosid"/>
</dbReference>
<dbReference type="InterPro" id="IPR013737">
    <property type="entry name" value="Bac_rhamnosid_N"/>
</dbReference>
<keyword evidence="3 8" id="KW-0378">Hydrolase</keyword>
<evidence type="ECO:0000256" key="1">
    <source>
        <dbReference type="ARBA" id="ARBA00001445"/>
    </source>
</evidence>
<dbReference type="RefSeq" id="XP_033378728.1">
    <property type="nucleotide sequence ID" value="XM_033529246.1"/>
</dbReference>
<dbReference type="SUPFAM" id="SSF48208">
    <property type="entry name" value="Six-hairpin glycosidases"/>
    <property type="match status" value="1"/>
</dbReference>
<dbReference type="EC" id="3.2.1.40" evidence="2"/>
<comment type="catalytic activity">
    <reaction evidence="1">
        <text>Hydrolysis of terminal non-reducing alpha-L-rhamnose residues in alpha-L-rhamnosides.</text>
        <dbReference type="EC" id="3.2.1.40"/>
    </reaction>
</comment>
<dbReference type="OrthoDB" id="10036721at2759"/>
<dbReference type="InterPro" id="IPR008902">
    <property type="entry name" value="Rhamnosid_concanavalin"/>
</dbReference>
<evidence type="ECO:0000259" key="6">
    <source>
        <dbReference type="Pfam" id="PF17389"/>
    </source>
</evidence>
<evidence type="ECO:0000256" key="3">
    <source>
        <dbReference type="ARBA" id="ARBA00022801"/>
    </source>
</evidence>
<dbReference type="Pfam" id="PF17390">
    <property type="entry name" value="Bac_rhamnosid_C"/>
    <property type="match status" value="1"/>
</dbReference>
<dbReference type="InterPro" id="IPR012341">
    <property type="entry name" value="6hp_glycosidase-like_sf"/>
</dbReference>
<dbReference type="PANTHER" id="PTHR33307">
    <property type="entry name" value="ALPHA-RHAMNOSIDASE (EUROFUNG)"/>
    <property type="match status" value="1"/>
</dbReference>
<sequence>MAFVQNVRFEHYSSENTLGIHETRPRISWAYQSETPFRQHSYNIELSECSSIGNPRVICSTNVSSTNTILEPWPLEQPLQSRQRVSVRIQGISEQGQLTPWSEPATLETGLMDPSDWKAQRIASPWPKDVEAPQPEELFRVVSSISETIASARLYITAQGLYEAEINGKRVGDYFLAPGWTEYNSVLHYQTYDVTELLVKGDNCLGVRVSEGWFNGRIGFEGGRRNIWGSRNCLIAQLEVTTTEGIKHTIVSDSSWSVTTGPIRRSEIYDGELYDASKEVHGWSTIKSEPAGDSVCEPWHRVDTLDPLPGSITLTAGYKEPTRRVQTIEPIAEITTPSGKTVLDFGQNLVGYLRIKSINGPAGHKVTFKHAEVLENGELGTRPLRECRATDEYVLKGSNSDSPETWEPRFTFHGFRYAQIDQWPEGCHLKGSIEAVVCHTDMLKLGDFQCSNDMLNKLWHNVTWSMRDNFLSVPTDCPQRDERLGWTGDLALFAPTAMFMYQCTGILRDWLIDFQIAQQTRDGLPAMVVPDVLVGHPNWDLGIPCAIWHDVAVIGPWAVYSATGDVEILRTQYGSMQQWMDKIERHTDSQTPNLWHPKCFQLGDWLDPSAPPDAPFKSATDSKLVADAFLIQSLRLMSLIAGLIGNAEDEKKYSIDFTSARKQFQDEWVTPNGLMSSDSQTAYALAICFDLLTESQRSGAGNRLARIVGINGFNIGTGFAGTPYICEALAQTGHTQVAYAMLLNQTCPSWLYPITMGATTTWERWDSMLPDGSINPGDMTSFNHYAFGAVATFLHERVAGLSQLEPGWKRVRIEPKIGADITSASASHITPYGLVSVSWNITDGGKFNIEIIIPEGVIAELVTPDGSGVKLLEGGRYSFDTSIEGTRDWPLKPISLLPF</sequence>
<dbReference type="EMBL" id="ML978076">
    <property type="protein sequence ID" value="KAF2010389.1"/>
    <property type="molecule type" value="Genomic_DNA"/>
</dbReference>
<evidence type="ECO:0000256" key="2">
    <source>
        <dbReference type="ARBA" id="ARBA00012652"/>
    </source>
</evidence>
<dbReference type="Gene3D" id="2.60.420.10">
    <property type="entry name" value="Maltose phosphorylase, domain 3"/>
    <property type="match status" value="1"/>
</dbReference>
<dbReference type="Pfam" id="PF17389">
    <property type="entry name" value="Bac_rhamnosid6H"/>
    <property type="match status" value="1"/>
</dbReference>
<dbReference type="Pfam" id="PF25788">
    <property type="entry name" value="Ig_Rha78A_N"/>
    <property type="match status" value="1"/>
</dbReference>
<evidence type="ECO:0000259" key="5">
    <source>
        <dbReference type="Pfam" id="PF08531"/>
    </source>
</evidence>
<keyword evidence="9" id="KW-1185">Reference proteome</keyword>
<dbReference type="Pfam" id="PF05592">
    <property type="entry name" value="Bac_rhamnosid"/>
    <property type="match status" value="1"/>
</dbReference>
<name>A0A6A5XBV8_9PLEO</name>
<feature type="domain" description="Bacterial alpha-L-rhamnosidase N-terminal" evidence="5">
    <location>
        <begin position="148"/>
        <end position="289"/>
    </location>
</feature>
<dbReference type="PANTHER" id="PTHR33307:SF6">
    <property type="entry name" value="ALPHA-RHAMNOSIDASE (EUROFUNG)-RELATED"/>
    <property type="match status" value="1"/>
</dbReference>
<reference evidence="8" key="1">
    <citation type="journal article" date="2020" name="Stud. Mycol.">
        <title>101 Dothideomycetes genomes: a test case for predicting lifestyles and emergence of pathogens.</title>
        <authorList>
            <person name="Haridas S."/>
            <person name="Albert R."/>
            <person name="Binder M."/>
            <person name="Bloem J."/>
            <person name="Labutti K."/>
            <person name="Salamov A."/>
            <person name="Andreopoulos B."/>
            <person name="Baker S."/>
            <person name="Barry K."/>
            <person name="Bills G."/>
            <person name="Bluhm B."/>
            <person name="Cannon C."/>
            <person name="Castanera R."/>
            <person name="Culley D."/>
            <person name="Daum C."/>
            <person name="Ezra D."/>
            <person name="Gonzalez J."/>
            <person name="Henrissat B."/>
            <person name="Kuo A."/>
            <person name="Liang C."/>
            <person name="Lipzen A."/>
            <person name="Lutzoni F."/>
            <person name="Magnuson J."/>
            <person name="Mondo S."/>
            <person name="Nolan M."/>
            <person name="Ohm R."/>
            <person name="Pangilinan J."/>
            <person name="Park H.-J."/>
            <person name="Ramirez L."/>
            <person name="Alfaro M."/>
            <person name="Sun H."/>
            <person name="Tritt A."/>
            <person name="Yoshinaga Y."/>
            <person name="Zwiers L.-H."/>
            <person name="Turgeon B."/>
            <person name="Goodwin S."/>
            <person name="Spatafora J."/>
            <person name="Crous P."/>
            <person name="Grigoriev I."/>
        </authorList>
    </citation>
    <scope>NUCLEOTIDE SEQUENCE</scope>
    <source>
        <strain evidence="8">CBS 175.79</strain>
    </source>
</reference>
<dbReference type="Gene3D" id="2.60.40.10">
    <property type="entry name" value="Immunoglobulins"/>
    <property type="match status" value="1"/>
</dbReference>
<evidence type="ECO:0000313" key="8">
    <source>
        <dbReference type="EMBL" id="KAF2010389.1"/>
    </source>
</evidence>
<dbReference type="GO" id="GO:0030596">
    <property type="term" value="F:alpha-L-rhamnosidase activity"/>
    <property type="evidence" value="ECO:0007669"/>
    <property type="project" value="UniProtKB-EC"/>
</dbReference>
<dbReference type="Pfam" id="PF08531">
    <property type="entry name" value="Bac_rhamnosid_N"/>
    <property type="match status" value="1"/>
</dbReference>
<protein>
    <recommendedName>
        <fullName evidence="2">alpha-L-rhamnosidase</fullName>
        <ecNumber evidence="2">3.2.1.40</ecNumber>
    </recommendedName>
</protein>
<dbReference type="InterPro" id="IPR035398">
    <property type="entry name" value="Bac_rhamnosid_C"/>
</dbReference>
<evidence type="ECO:0000259" key="4">
    <source>
        <dbReference type="Pfam" id="PF05592"/>
    </source>
</evidence>
<dbReference type="PIRSF" id="PIRSF010631">
    <property type="entry name" value="A-rhamnsds"/>
    <property type="match status" value="1"/>
</dbReference>
<feature type="domain" description="Alpha-L-rhamnosidase concanavalin-like" evidence="4">
    <location>
        <begin position="335"/>
        <end position="438"/>
    </location>
</feature>
<dbReference type="InterPro" id="IPR013783">
    <property type="entry name" value="Ig-like_fold"/>
</dbReference>
<evidence type="ECO:0000313" key="9">
    <source>
        <dbReference type="Proteomes" id="UP000799778"/>
    </source>
</evidence>
<proteinExistence type="predicted"/>
<feature type="domain" description="Alpha-L-rhamnosidase C-terminal" evidence="7">
    <location>
        <begin position="800"/>
        <end position="870"/>
    </location>
</feature>
<feature type="domain" description="Alpha-L-rhamnosidase six-hairpin glycosidase" evidence="6">
    <location>
        <begin position="445"/>
        <end position="798"/>
    </location>
</feature>
<evidence type="ECO:0000259" key="7">
    <source>
        <dbReference type="Pfam" id="PF17390"/>
    </source>
</evidence>